<proteinExistence type="predicted"/>
<dbReference type="Proteomes" id="UP001423409">
    <property type="component" value="Unassembled WGS sequence"/>
</dbReference>
<dbReference type="EMBL" id="BAABQU010000032">
    <property type="protein sequence ID" value="GAA5440960.1"/>
    <property type="molecule type" value="Genomic_DNA"/>
</dbReference>
<dbReference type="InterPro" id="IPR011009">
    <property type="entry name" value="Kinase-like_dom_sf"/>
</dbReference>
<feature type="domain" description="Aminoglycoside phosphotransferase" evidence="1">
    <location>
        <begin position="29"/>
        <end position="143"/>
    </location>
</feature>
<keyword evidence="3" id="KW-1185">Reference proteome</keyword>
<gene>
    <name evidence="2" type="ORF">Dcae01_02488</name>
</gene>
<dbReference type="SUPFAM" id="SSF56112">
    <property type="entry name" value="Protein kinase-like (PK-like)"/>
    <property type="match status" value="1"/>
</dbReference>
<dbReference type="Gene3D" id="3.90.1200.10">
    <property type="match status" value="1"/>
</dbReference>
<accession>A0ABP9UH24</accession>
<comment type="caution">
    <text evidence="2">The sequence shown here is derived from an EMBL/GenBank/DDBJ whole genome shotgun (WGS) entry which is preliminary data.</text>
</comment>
<reference evidence="2 3" key="1">
    <citation type="submission" date="2024-02" db="EMBL/GenBank/DDBJ databases">
        <title>Deinococcus caeni NBRC 101312.</title>
        <authorList>
            <person name="Ichikawa N."/>
            <person name="Katano-Makiyama Y."/>
            <person name="Hidaka K."/>
        </authorList>
    </citation>
    <scope>NUCLEOTIDE SEQUENCE [LARGE SCALE GENOMIC DNA]</scope>
    <source>
        <strain evidence="2 3">NBRC 101312</strain>
    </source>
</reference>
<evidence type="ECO:0000313" key="2">
    <source>
        <dbReference type="EMBL" id="GAA5440960.1"/>
    </source>
</evidence>
<organism evidence="2 3">
    <name type="scientific">Deinococcus caeni</name>
    <dbReference type="NCBI Taxonomy" id="569127"/>
    <lineage>
        <taxon>Bacteria</taxon>
        <taxon>Thermotogati</taxon>
        <taxon>Deinococcota</taxon>
        <taxon>Deinococci</taxon>
        <taxon>Deinococcales</taxon>
        <taxon>Deinococcaceae</taxon>
        <taxon>Deinococcus</taxon>
    </lineage>
</organism>
<name>A0ABP9UH24_9DEIO</name>
<evidence type="ECO:0000313" key="3">
    <source>
        <dbReference type="Proteomes" id="UP001423409"/>
    </source>
</evidence>
<protein>
    <recommendedName>
        <fullName evidence="1">Aminoglycoside phosphotransferase domain-containing protein</fullName>
    </recommendedName>
</protein>
<sequence>MNFRIVGEINGIRMNPQGSGLTVDLEPSGRDWRDAELDDLAVAAGAGVLPAADAWAARVRAAPDLRRAVPVPIHGDFVAEHVSLDGQGRLSGVLDWSDAALGDPARDLAGLIHWGNAGLLAAARVAYAASGPSCGAVWERAAWYALCRALGDLAFAVGEGPPAYLGSGRRAGWAAGVVDKRPGPAVNLNRV</sequence>
<evidence type="ECO:0000259" key="1">
    <source>
        <dbReference type="Pfam" id="PF01636"/>
    </source>
</evidence>
<dbReference type="Pfam" id="PF01636">
    <property type="entry name" value="APH"/>
    <property type="match status" value="1"/>
</dbReference>
<dbReference type="InterPro" id="IPR002575">
    <property type="entry name" value="Aminoglycoside_PTrfase"/>
</dbReference>